<evidence type="ECO:0000313" key="2">
    <source>
        <dbReference type="Proteomes" id="UP000532311"/>
    </source>
</evidence>
<evidence type="ECO:0000313" key="1">
    <source>
        <dbReference type="EMBL" id="KAF5720828.1"/>
    </source>
</evidence>
<protein>
    <submittedName>
        <fullName evidence="1">Uncharacterized protein</fullName>
    </submittedName>
</protein>
<comment type="caution">
    <text evidence="1">The sequence shown here is derived from an EMBL/GenBank/DDBJ whole genome shotgun (WGS) entry which is preliminary data.</text>
</comment>
<accession>A0A8H5YY49</accession>
<proteinExistence type="predicted"/>
<gene>
    <name evidence="1" type="ORF">FGLOB1_464</name>
</gene>
<reference evidence="1 2" key="1">
    <citation type="submission" date="2020-05" db="EMBL/GenBank/DDBJ databases">
        <title>Identification and distribution of gene clusters putatively required for synthesis of sphingolipid metabolism inhibitors in phylogenetically diverse species of the filamentous fungus Fusarium.</title>
        <authorList>
            <person name="Kim H.-S."/>
            <person name="Busman M."/>
            <person name="Brown D.W."/>
            <person name="Divon H."/>
            <person name="Uhlig S."/>
            <person name="Proctor R.H."/>
        </authorList>
    </citation>
    <scope>NUCLEOTIDE SEQUENCE [LARGE SCALE GENOMIC DNA]</scope>
    <source>
        <strain evidence="1 2">NRRL 26131</strain>
    </source>
</reference>
<dbReference type="Proteomes" id="UP000532311">
    <property type="component" value="Unassembled WGS sequence"/>
</dbReference>
<keyword evidence="2" id="KW-1185">Reference proteome</keyword>
<organism evidence="1 2">
    <name type="scientific">Fusarium globosum</name>
    <dbReference type="NCBI Taxonomy" id="78864"/>
    <lineage>
        <taxon>Eukaryota</taxon>
        <taxon>Fungi</taxon>
        <taxon>Dikarya</taxon>
        <taxon>Ascomycota</taxon>
        <taxon>Pezizomycotina</taxon>
        <taxon>Sordariomycetes</taxon>
        <taxon>Hypocreomycetidae</taxon>
        <taxon>Hypocreales</taxon>
        <taxon>Nectriaceae</taxon>
        <taxon>Fusarium</taxon>
        <taxon>Fusarium fujikuroi species complex</taxon>
    </lineage>
</organism>
<dbReference type="AlphaFoldDB" id="A0A8H5YY49"/>
<name>A0A8H5YY49_9HYPO</name>
<dbReference type="EMBL" id="JAAQPF010000015">
    <property type="protein sequence ID" value="KAF5720828.1"/>
    <property type="molecule type" value="Genomic_DNA"/>
</dbReference>
<sequence>MSSLPERFVIIVDGQHVTKPEHGHDEIRPAEVGEKSSAATFELQGHTLVSGDWALGCSKLAGKVIGNRVPASAVVWLRKDQAQEVYPVTVKDGENGPQLRFSHNSIDEEGGRLALSGKQLLSYVSGVSQAYDEGTAVEIVASQE</sequence>